<evidence type="ECO:0000256" key="2">
    <source>
        <dbReference type="SAM" id="Phobius"/>
    </source>
</evidence>
<gene>
    <name evidence="3" type="ORF">EDS130_LOCUS17058</name>
</gene>
<reference evidence="3" key="1">
    <citation type="submission" date="2021-02" db="EMBL/GenBank/DDBJ databases">
        <authorList>
            <person name="Nowell W R."/>
        </authorList>
    </citation>
    <scope>NUCLEOTIDE SEQUENCE</scope>
</reference>
<sequence length="86" mass="10043">MNDTTIESSSKDQSNFNEKSFEDPNWTIQREISITIDKSIEDSKSICLKHKLKIFLVIFLLILIILLILIPTLIYFLHPRYISSSK</sequence>
<evidence type="ECO:0000313" key="4">
    <source>
        <dbReference type="Proteomes" id="UP000663852"/>
    </source>
</evidence>
<name>A0A814JVD9_ADIRI</name>
<dbReference type="EMBL" id="CAJNOJ010000075">
    <property type="protein sequence ID" value="CAF1043623.1"/>
    <property type="molecule type" value="Genomic_DNA"/>
</dbReference>
<feature type="region of interest" description="Disordered" evidence="1">
    <location>
        <begin position="1"/>
        <end position="22"/>
    </location>
</feature>
<feature type="compositionally biased region" description="Polar residues" evidence="1">
    <location>
        <begin position="1"/>
        <end position="18"/>
    </location>
</feature>
<evidence type="ECO:0000313" key="3">
    <source>
        <dbReference type="EMBL" id="CAF1043623.1"/>
    </source>
</evidence>
<proteinExistence type="predicted"/>
<evidence type="ECO:0000256" key="1">
    <source>
        <dbReference type="SAM" id="MobiDB-lite"/>
    </source>
</evidence>
<keyword evidence="2" id="KW-1133">Transmembrane helix</keyword>
<keyword evidence="2" id="KW-0472">Membrane</keyword>
<protein>
    <submittedName>
        <fullName evidence="3">Uncharacterized protein</fullName>
    </submittedName>
</protein>
<accession>A0A814JVD9</accession>
<feature type="transmembrane region" description="Helical" evidence="2">
    <location>
        <begin position="54"/>
        <end position="77"/>
    </location>
</feature>
<organism evidence="3 4">
    <name type="scientific">Adineta ricciae</name>
    <name type="common">Rotifer</name>
    <dbReference type="NCBI Taxonomy" id="249248"/>
    <lineage>
        <taxon>Eukaryota</taxon>
        <taxon>Metazoa</taxon>
        <taxon>Spiralia</taxon>
        <taxon>Gnathifera</taxon>
        <taxon>Rotifera</taxon>
        <taxon>Eurotatoria</taxon>
        <taxon>Bdelloidea</taxon>
        <taxon>Adinetida</taxon>
        <taxon>Adinetidae</taxon>
        <taxon>Adineta</taxon>
    </lineage>
</organism>
<dbReference type="OrthoDB" id="10040242at2759"/>
<dbReference type="Proteomes" id="UP000663852">
    <property type="component" value="Unassembled WGS sequence"/>
</dbReference>
<comment type="caution">
    <text evidence="3">The sequence shown here is derived from an EMBL/GenBank/DDBJ whole genome shotgun (WGS) entry which is preliminary data.</text>
</comment>
<keyword evidence="2" id="KW-0812">Transmembrane</keyword>
<dbReference type="AlphaFoldDB" id="A0A814JVD9"/>